<dbReference type="InterPro" id="IPR027417">
    <property type="entry name" value="P-loop_NTPase"/>
</dbReference>
<dbReference type="SMART" id="SM00487">
    <property type="entry name" value="DEXDc"/>
    <property type="match status" value="1"/>
</dbReference>
<dbReference type="CDD" id="cd18791">
    <property type="entry name" value="SF2_C_RHA"/>
    <property type="match status" value="1"/>
</dbReference>
<evidence type="ECO:0000256" key="2">
    <source>
        <dbReference type="ARBA" id="ARBA00022741"/>
    </source>
</evidence>
<proteinExistence type="predicted"/>
<evidence type="ECO:0000259" key="8">
    <source>
        <dbReference type="PROSITE" id="PS51192"/>
    </source>
</evidence>
<dbReference type="InterPro" id="IPR001650">
    <property type="entry name" value="Helicase_C-like"/>
</dbReference>
<dbReference type="InterPro" id="IPR048333">
    <property type="entry name" value="HA2_WH"/>
</dbReference>
<evidence type="ECO:0000313" key="10">
    <source>
        <dbReference type="EMBL" id="KAF2237432.1"/>
    </source>
</evidence>
<evidence type="ECO:0000256" key="5">
    <source>
        <dbReference type="ARBA" id="ARBA00022840"/>
    </source>
</evidence>
<feature type="compositionally biased region" description="Polar residues" evidence="7">
    <location>
        <begin position="38"/>
        <end position="52"/>
    </location>
</feature>
<reference evidence="10" key="1">
    <citation type="journal article" date="2020" name="Stud. Mycol.">
        <title>101 Dothideomycetes genomes: a test case for predicting lifestyles and emergence of pathogens.</title>
        <authorList>
            <person name="Haridas S."/>
            <person name="Albert R."/>
            <person name="Binder M."/>
            <person name="Bloem J."/>
            <person name="Labutti K."/>
            <person name="Salamov A."/>
            <person name="Andreopoulos B."/>
            <person name="Baker S."/>
            <person name="Barry K."/>
            <person name="Bills G."/>
            <person name="Bluhm B."/>
            <person name="Cannon C."/>
            <person name="Castanera R."/>
            <person name="Culley D."/>
            <person name="Daum C."/>
            <person name="Ezra D."/>
            <person name="Gonzalez J."/>
            <person name="Henrissat B."/>
            <person name="Kuo A."/>
            <person name="Liang C."/>
            <person name="Lipzen A."/>
            <person name="Lutzoni F."/>
            <person name="Magnuson J."/>
            <person name="Mondo S."/>
            <person name="Nolan M."/>
            <person name="Ohm R."/>
            <person name="Pangilinan J."/>
            <person name="Park H.-J."/>
            <person name="Ramirez L."/>
            <person name="Alfaro M."/>
            <person name="Sun H."/>
            <person name="Tritt A."/>
            <person name="Yoshinaga Y."/>
            <person name="Zwiers L.-H."/>
            <person name="Turgeon B."/>
            <person name="Goodwin S."/>
            <person name="Spatafora J."/>
            <person name="Crous P."/>
            <person name="Grigoriev I."/>
        </authorList>
    </citation>
    <scope>NUCLEOTIDE SEQUENCE</scope>
    <source>
        <strain evidence="10">Tuck. ex Michener</strain>
    </source>
</reference>
<dbReference type="InterPro" id="IPR011709">
    <property type="entry name" value="DEAD-box_helicase_OB_fold"/>
</dbReference>
<feature type="region of interest" description="Disordered" evidence="7">
    <location>
        <begin position="1"/>
        <end position="67"/>
    </location>
</feature>
<feature type="region of interest" description="Disordered" evidence="7">
    <location>
        <begin position="262"/>
        <end position="299"/>
    </location>
</feature>
<comment type="catalytic activity">
    <reaction evidence="6">
        <text>ATP + H2O = ADP + phosphate + H(+)</text>
        <dbReference type="Rhea" id="RHEA:13065"/>
        <dbReference type="ChEBI" id="CHEBI:15377"/>
        <dbReference type="ChEBI" id="CHEBI:15378"/>
        <dbReference type="ChEBI" id="CHEBI:30616"/>
        <dbReference type="ChEBI" id="CHEBI:43474"/>
        <dbReference type="ChEBI" id="CHEBI:456216"/>
        <dbReference type="EC" id="3.6.4.13"/>
    </reaction>
</comment>
<keyword evidence="3 10" id="KW-0378">Hydrolase</keyword>
<dbReference type="InterPro" id="IPR002464">
    <property type="entry name" value="DNA/RNA_helicase_DEAH_CS"/>
</dbReference>
<evidence type="ECO:0000256" key="1">
    <source>
        <dbReference type="ARBA" id="ARBA00012552"/>
    </source>
</evidence>
<dbReference type="SMART" id="SM00847">
    <property type="entry name" value="HA2"/>
    <property type="match status" value="1"/>
</dbReference>
<organism evidence="10 11">
    <name type="scientific">Viridothelium virens</name>
    <name type="common">Speckled blister lichen</name>
    <name type="synonym">Trypethelium virens</name>
    <dbReference type="NCBI Taxonomy" id="1048519"/>
    <lineage>
        <taxon>Eukaryota</taxon>
        <taxon>Fungi</taxon>
        <taxon>Dikarya</taxon>
        <taxon>Ascomycota</taxon>
        <taxon>Pezizomycotina</taxon>
        <taxon>Dothideomycetes</taxon>
        <taxon>Dothideomycetes incertae sedis</taxon>
        <taxon>Trypetheliales</taxon>
        <taxon>Trypetheliaceae</taxon>
        <taxon>Viridothelium</taxon>
    </lineage>
</organism>
<dbReference type="EMBL" id="ML991780">
    <property type="protein sequence ID" value="KAF2237432.1"/>
    <property type="molecule type" value="Genomic_DNA"/>
</dbReference>
<feature type="domain" description="Helicase ATP-binding" evidence="8">
    <location>
        <begin position="86"/>
        <end position="261"/>
    </location>
</feature>
<dbReference type="InterPro" id="IPR014001">
    <property type="entry name" value="Helicase_ATP-bd"/>
</dbReference>
<dbReference type="OrthoDB" id="10253254at2759"/>
<dbReference type="CDD" id="cd17917">
    <property type="entry name" value="DEXHc_RHA-like"/>
    <property type="match status" value="1"/>
</dbReference>
<dbReference type="Gene3D" id="1.20.120.1080">
    <property type="match status" value="1"/>
</dbReference>
<dbReference type="InterPro" id="IPR007502">
    <property type="entry name" value="Helicase-assoc_dom"/>
</dbReference>
<dbReference type="Pfam" id="PF07717">
    <property type="entry name" value="OB_NTP_bind"/>
    <property type="match status" value="1"/>
</dbReference>
<dbReference type="FunFam" id="3.40.50.300:FF:000145">
    <property type="entry name" value="probable ATP-dependent RNA helicase DHX40"/>
    <property type="match status" value="1"/>
</dbReference>
<evidence type="ECO:0000256" key="3">
    <source>
        <dbReference type="ARBA" id="ARBA00022801"/>
    </source>
</evidence>
<dbReference type="GO" id="GO:0005730">
    <property type="term" value="C:nucleolus"/>
    <property type="evidence" value="ECO:0007669"/>
    <property type="project" value="TreeGrafter"/>
</dbReference>
<feature type="domain" description="Helicase C-terminal" evidence="9">
    <location>
        <begin position="392"/>
        <end position="568"/>
    </location>
</feature>
<keyword evidence="11" id="KW-1185">Reference proteome</keyword>
<keyword evidence="5" id="KW-0067">ATP-binding</keyword>
<dbReference type="GO" id="GO:1990904">
    <property type="term" value="C:ribonucleoprotein complex"/>
    <property type="evidence" value="ECO:0007669"/>
    <property type="project" value="UniProtKB-ARBA"/>
</dbReference>
<dbReference type="EC" id="3.6.4.13" evidence="1"/>
<dbReference type="PROSITE" id="PS51192">
    <property type="entry name" value="HELICASE_ATP_BIND_1"/>
    <property type="match status" value="1"/>
</dbReference>
<accession>A0A6A6HHR9</accession>
<dbReference type="Pfam" id="PF21010">
    <property type="entry name" value="HA2_C"/>
    <property type="match status" value="1"/>
</dbReference>
<evidence type="ECO:0000256" key="7">
    <source>
        <dbReference type="SAM" id="MobiDB-lite"/>
    </source>
</evidence>
<dbReference type="GO" id="GO:0005524">
    <property type="term" value="F:ATP binding"/>
    <property type="evidence" value="ECO:0007669"/>
    <property type="project" value="UniProtKB-KW"/>
</dbReference>
<dbReference type="PANTHER" id="PTHR18934">
    <property type="entry name" value="ATP-DEPENDENT RNA HELICASE"/>
    <property type="match status" value="1"/>
</dbReference>
<dbReference type="AlphaFoldDB" id="A0A6A6HHR9"/>
<evidence type="ECO:0000256" key="6">
    <source>
        <dbReference type="ARBA" id="ARBA00047984"/>
    </source>
</evidence>
<evidence type="ECO:0000313" key="11">
    <source>
        <dbReference type="Proteomes" id="UP000800092"/>
    </source>
</evidence>
<dbReference type="GO" id="GO:0003724">
    <property type="term" value="F:RNA helicase activity"/>
    <property type="evidence" value="ECO:0007669"/>
    <property type="project" value="UniProtKB-EC"/>
</dbReference>
<keyword evidence="4" id="KW-0347">Helicase</keyword>
<feature type="compositionally biased region" description="Basic residues" evidence="7">
    <location>
        <begin position="8"/>
        <end position="21"/>
    </location>
</feature>
<name>A0A6A6HHR9_VIRVR</name>
<dbReference type="Gene3D" id="3.40.50.300">
    <property type="entry name" value="P-loop containing nucleotide triphosphate hydrolases"/>
    <property type="match status" value="2"/>
</dbReference>
<sequence length="835" mass="93046">MASEPFRGQKRKREHHHHHSKGGTNPHVNVIQKLDGKITTQGGPQSKSTLQESHSKGGRINQREKAKSLQAVREQLPIWRSRKDIREALDQNDVLILSGETGSGKSTQVPQFLLESQWCKGQIAITQPRRVAAISLARRVAAEMGTTLGSSSPASRVGYSVRFDNSTSPAMRVKYLTEGMLLQELLRDPWLKNYSIVVVDEVHERSINVDLILGFLRRIVTGEAQGEGKREKRLKVVIMSATVDVESFVEFFQTGFRKIEEQQKQEAADEEEDNYSESSWSGISTSEDEKAPLQKDNSIPVNGNVTKALLRFKNKPRDKSDYITINGKVINLVPDRSKSQQKEPCLGQPNGQNEEYRTLDTKHVATCFIKGRQYPVQVFYMPEPTNDFLESSLTAVFQIHYGEPLPGDILVFLTGQDTVEALQKSVEDHATGMAPEMPKILVLPLFAALSPAQQAQVFLPAHGYTRKVILATNIAETSLTIPGIRYVIDTGKAKAKHFHNGLGLESLLVKTISQSSAIQRKGRAGREMPGKCWRLYTEQGYQEMEKTGQPEILRCDLSSALLVMKARGVDDVINFPLMNPPRRDGIENGLLHLLTLGALTERGVISSIGIQMSRLPLLPSLARVIVEGARNDGEYLLEIIDIVAALTVENLFLNPATEEKREEADTARAELTRRQGDLLTFLATVRSYAAENANRKAWTEKRYISHRGMQNVMNVRKQLRSLCQQQKLLPPSSSLKFHDYDEGPLNVSEDISTSILKCFLKGFHANTARLMPDGSYKTFVGNHAVAIHPSSVLFGKKVEALMFVQFVFTNKSYARGVSAVQLNWIGDALDGGEIA</sequence>
<keyword evidence="2" id="KW-0547">Nucleotide-binding</keyword>
<evidence type="ECO:0000259" key="9">
    <source>
        <dbReference type="PROSITE" id="PS51194"/>
    </source>
</evidence>
<dbReference type="Pfam" id="PF04408">
    <property type="entry name" value="WHD_HA2"/>
    <property type="match status" value="1"/>
</dbReference>
<dbReference type="GO" id="GO:0016787">
    <property type="term" value="F:hydrolase activity"/>
    <property type="evidence" value="ECO:0007669"/>
    <property type="project" value="UniProtKB-KW"/>
</dbReference>
<dbReference type="Pfam" id="PF00270">
    <property type="entry name" value="DEAD"/>
    <property type="match status" value="1"/>
</dbReference>
<evidence type="ECO:0000256" key="4">
    <source>
        <dbReference type="ARBA" id="ARBA00022806"/>
    </source>
</evidence>
<dbReference type="Pfam" id="PF00271">
    <property type="entry name" value="Helicase_C"/>
    <property type="match status" value="1"/>
</dbReference>
<dbReference type="PROSITE" id="PS51194">
    <property type="entry name" value="HELICASE_CTER"/>
    <property type="match status" value="1"/>
</dbReference>
<dbReference type="PROSITE" id="PS00690">
    <property type="entry name" value="DEAH_ATP_HELICASE"/>
    <property type="match status" value="1"/>
</dbReference>
<feature type="compositionally biased region" description="Low complexity" evidence="7">
    <location>
        <begin position="276"/>
        <end position="285"/>
    </location>
</feature>
<dbReference type="Proteomes" id="UP000800092">
    <property type="component" value="Unassembled WGS sequence"/>
</dbReference>
<gene>
    <name evidence="10" type="ORF">EV356DRAFT_574218</name>
</gene>
<dbReference type="PANTHER" id="PTHR18934:SF118">
    <property type="entry name" value="ATP-DEPENDENT RNA HELICASE DHX33"/>
    <property type="match status" value="1"/>
</dbReference>
<dbReference type="InterPro" id="IPR011545">
    <property type="entry name" value="DEAD/DEAH_box_helicase_dom"/>
</dbReference>
<protein>
    <recommendedName>
        <fullName evidence="1">RNA helicase</fullName>
        <ecNumber evidence="1">3.6.4.13</ecNumber>
    </recommendedName>
</protein>
<dbReference type="GO" id="GO:0003725">
    <property type="term" value="F:double-stranded RNA binding"/>
    <property type="evidence" value="ECO:0007669"/>
    <property type="project" value="TreeGrafter"/>
</dbReference>
<dbReference type="GO" id="GO:0045943">
    <property type="term" value="P:positive regulation of transcription by RNA polymerase I"/>
    <property type="evidence" value="ECO:0007669"/>
    <property type="project" value="TreeGrafter"/>
</dbReference>
<dbReference type="SUPFAM" id="SSF52540">
    <property type="entry name" value="P-loop containing nucleoside triphosphate hydrolases"/>
    <property type="match status" value="1"/>
</dbReference>
<dbReference type="SMART" id="SM00490">
    <property type="entry name" value="HELICc"/>
    <property type="match status" value="1"/>
</dbReference>